<evidence type="ECO:0000313" key="1">
    <source>
        <dbReference type="EMBL" id="HIZ85465.1"/>
    </source>
</evidence>
<comment type="caution">
    <text evidence="1">The sequence shown here is derived from an EMBL/GenBank/DDBJ whole genome shotgun (WGS) entry which is preliminary data.</text>
</comment>
<organism evidence="1 2">
    <name type="scientific">Candidatus Coprenecus stercoravium</name>
    <dbReference type="NCBI Taxonomy" id="2840735"/>
    <lineage>
        <taxon>Bacteria</taxon>
        <taxon>Pseudomonadati</taxon>
        <taxon>Bacteroidota</taxon>
        <taxon>Bacteroidia</taxon>
        <taxon>Bacteroidales</taxon>
        <taxon>Rikenellaceae</taxon>
        <taxon>Rikenellaceae incertae sedis</taxon>
        <taxon>Candidatus Coprenecus</taxon>
    </lineage>
</organism>
<sequence length="433" mass="48700">MYKGKDILRIVTVAVSVVCCTFFQVSGQSTDALGSYSPYSVFGIGKMSYQGSAYNQMMGGIGIGMRDNGVINTLNPASITARDTLSFMLDFGVNQQNLYNRDKSTNSAYNVFNMQNVAFTFPIYKKSAFIVGIAPFSDIGYKFLSTETSTDVEADIGDVKYQKYGTGSIYQLFAGAAVTLFDRVSVGAQAIYYFGAVNKHNDVLFNSSDMYNTISTGWDYKVHCFSGKFGIQYIQPIRKYDSELVIGATYRLGNDLRGDVVNYAFTGADTVVYNTSGHTGFDIADEFGAGISYRAGSKWAVGVDFVQQNWRNCKFPDSGMWPDFNPANARYYRAGFEITPNQYDIRYYMRRVTYRAGMYFEQSYVTVGGAQVNSFGLTFGASFPIYRWHNAVSFAVDIGQRGSLRLNQVRERYINFILNINLHDIWFVKYRYD</sequence>
<reference evidence="1" key="1">
    <citation type="journal article" date="2021" name="PeerJ">
        <title>Extensive microbial diversity within the chicken gut microbiome revealed by metagenomics and culture.</title>
        <authorList>
            <person name="Gilroy R."/>
            <person name="Ravi A."/>
            <person name="Getino M."/>
            <person name="Pursley I."/>
            <person name="Horton D.L."/>
            <person name="Alikhan N.F."/>
            <person name="Baker D."/>
            <person name="Gharbi K."/>
            <person name="Hall N."/>
            <person name="Watson M."/>
            <person name="Adriaenssens E.M."/>
            <person name="Foster-Nyarko E."/>
            <person name="Jarju S."/>
            <person name="Secka A."/>
            <person name="Antonio M."/>
            <person name="Oren A."/>
            <person name="Chaudhuri R.R."/>
            <person name="La Ragione R."/>
            <person name="Hildebrand F."/>
            <person name="Pallen M.J."/>
        </authorList>
    </citation>
    <scope>NUCLEOTIDE SEQUENCE</scope>
    <source>
        <strain evidence="1">Gambia16-554</strain>
    </source>
</reference>
<reference evidence="1" key="2">
    <citation type="submission" date="2021-04" db="EMBL/GenBank/DDBJ databases">
        <authorList>
            <person name="Gilroy R."/>
        </authorList>
    </citation>
    <scope>NUCLEOTIDE SEQUENCE</scope>
    <source>
        <strain evidence="1">Gambia16-554</strain>
    </source>
</reference>
<dbReference type="AlphaFoldDB" id="A0A9D2GQM8"/>
<protein>
    <recommendedName>
        <fullName evidence="3">Long-chain fatty acid transport protein</fullName>
    </recommendedName>
</protein>
<dbReference type="Proteomes" id="UP000824115">
    <property type="component" value="Unassembled WGS sequence"/>
</dbReference>
<dbReference type="Gene3D" id="2.40.160.60">
    <property type="entry name" value="Outer membrane protein transport protein (OMPP1/FadL/TodX)"/>
    <property type="match status" value="1"/>
</dbReference>
<accession>A0A9D2GQM8</accession>
<evidence type="ECO:0008006" key="3">
    <source>
        <dbReference type="Google" id="ProtNLM"/>
    </source>
</evidence>
<evidence type="ECO:0000313" key="2">
    <source>
        <dbReference type="Proteomes" id="UP000824115"/>
    </source>
</evidence>
<proteinExistence type="predicted"/>
<name>A0A9D2GQM8_9BACT</name>
<gene>
    <name evidence="1" type="ORF">IAC04_03135</name>
</gene>
<dbReference type="SUPFAM" id="SSF56935">
    <property type="entry name" value="Porins"/>
    <property type="match status" value="1"/>
</dbReference>
<dbReference type="EMBL" id="DXAW01000061">
    <property type="protein sequence ID" value="HIZ85465.1"/>
    <property type="molecule type" value="Genomic_DNA"/>
</dbReference>